<dbReference type="Gramene" id="GBG84051">
    <property type="protein sequence ID" value="GBG84051"/>
    <property type="gene ID" value="CBR_g37927"/>
</dbReference>
<dbReference type="Proteomes" id="UP000265515">
    <property type="component" value="Unassembled WGS sequence"/>
</dbReference>
<keyword evidence="2" id="KW-1185">Reference proteome</keyword>
<name>A0A388LP50_CHABU</name>
<proteinExistence type="predicted"/>
<dbReference type="AlphaFoldDB" id="A0A388LP50"/>
<dbReference type="EMBL" id="BFEA01000461">
    <property type="protein sequence ID" value="GBG84051.1"/>
    <property type="molecule type" value="Genomic_DNA"/>
</dbReference>
<accession>A0A388LP50</accession>
<dbReference type="STRING" id="69332.A0A388LP50"/>
<reference evidence="1 2" key="1">
    <citation type="journal article" date="2018" name="Cell">
        <title>The Chara Genome: Secondary Complexity and Implications for Plant Terrestrialization.</title>
        <authorList>
            <person name="Nishiyama T."/>
            <person name="Sakayama H."/>
            <person name="Vries J.D."/>
            <person name="Buschmann H."/>
            <person name="Saint-Marcoux D."/>
            <person name="Ullrich K.K."/>
            <person name="Haas F.B."/>
            <person name="Vanderstraeten L."/>
            <person name="Becker D."/>
            <person name="Lang D."/>
            <person name="Vosolsobe S."/>
            <person name="Rombauts S."/>
            <person name="Wilhelmsson P.K.I."/>
            <person name="Janitza P."/>
            <person name="Kern R."/>
            <person name="Heyl A."/>
            <person name="Rumpler F."/>
            <person name="Villalobos L.I.A.C."/>
            <person name="Clay J.M."/>
            <person name="Skokan R."/>
            <person name="Toyoda A."/>
            <person name="Suzuki Y."/>
            <person name="Kagoshima H."/>
            <person name="Schijlen E."/>
            <person name="Tajeshwar N."/>
            <person name="Catarino B."/>
            <person name="Hetherington A.J."/>
            <person name="Saltykova A."/>
            <person name="Bonnot C."/>
            <person name="Breuninger H."/>
            <person name="Symeonidi A."/>
            <person name="Radhakrishnan G.V."/>
            <person name="Van Nieuwerburgh F."/>
            <person name="Deforce D."/>
            <person name="Chang C."/>
            <person name="Karol K.G."/>
            <person name="Hedrich R."/>
            <person name="Ulvskov P."/>
            <person name="Glockner G."/>
            <person name="Delwiche C.F."/>
            <person name="Petrasek J."/>
            <person name="Van de Peer Y."/>
            <person name="Friml J."/>
            <person name="Beilby M."/>
            <person name="Dolan L."/>
            <person name="Kohara Y."/>
            <person name="Sugano S."/>
            <person name="Fujiyama A."/>
            <person name="Delaux P.-M."/>
            <person name="Quint M."/>
            <person name="TheiBen G."/>
            <person name="Hagemann M."/>
            <person name="Harholt J."/>
            <person name="Dunand C."/>
            <person name="Zachgo S."/>
            <person name="Langdale J."/>
            <person name="Maumus F."/>
            <person name="Straeten D.V.D."/>
            <person name="Gould S.B."/>
            <person name="Rensing S.A."/>
        </authorList>
    </citation>
    <scope>NUCLEOTIDE SEQUENCE [LARGE SCALE GENOMIC DNA]</scope>
    <source>
        <strain evidence="1 2">S276</strain>
    </source>
</reference>
<comment type="caution">
    <text evidence="1">The sequence shown here is derived from an EMBL/GenBank/DDBJ whole genome shotgun (WGS) entry which is preliminary data.</text>
</comment>
<organism evidence="1 2">
    <name type="scientific">Chara braunii</name>
    <name type="common">Braun's stonewort</name>
    <dbReference type="NCBI Taxonomy" id="69332"/>
    <lineage>
        <taxon>Eukaryota</taxon>
        <taxon>Viridiplantae</taxon>
        <taxon>Streptophyta</taxon>
        <taxon>Charophyceae</taxon>
        <taxon>Charales</taxon>
        <taxon>Characeae</taxon>
        <taxon>Chara</taxon>
    </lineage>
</organism>
<feature type="non-terminal residue" evidence="1">
    <location>
        <position position="1"/>
    </location>
</feature>
<evidence type="ECO:0000313" key="2">
    <source>
        <dbReference type="Proteomes" id="UP000265515"/>
    </source>
</evidence>
<gene>
    <name evidence="1" type="ORF">CBR_g37927</name>
</gene>
<sequence>RQGRFPYDRFPASANPTITDEKRKAILKAAEEKGSIDRLRLVNEEVDKRVENTGERLAERERMVKDIKVKIQGLWRKFLQIQDDPLYSSEFGTIHALIESDPEGAGGTGFVECLREHIIANGDCLMSEHHFTAVKELVRMFLLCNSRGNFQLQAAVCYLRTNLLISFDPLFI</sequence>
<evidence type="ECO:0000313" key="1">
    <source>
        <dbReference type="EMBL" id="GBG84051.1"/>
    </source>
</evidence>
<protein>
    <submittedName>
        <fullName evidence="1">Uncharacterized protein</fullName>
    </submittedName>
</protein>
<dbReference type="OrthoDB" id="6019893at2759"/>